<dbReference type="STRING" id="747525.W4KQQ0"/>
<dbReference type="PANTHER" id="PTHR13847:SF185">
    <property type="entry name" value="FAD DEPENDENT OXIDOREDUCTASE SUPERFAMILY (AFU_ORTHOLOGUE AFUA_3G02360)"/>
    <property type="match status" value="1"/>
</dbReference>
<dbReference type="GO" id="GO:0042147">
    <property type="term" value="P:retrograde transport, endosome to Golgi"/>
    <property type="evidence" value="ECO:0007669"/>
    <property type="project" value="TreeGrafter"/>
</dbReference>
<organism evidence="2 3">
    <name type="scientific">Heterobasidion irregulare (strain TC 32-1)</name>
    <dbReference type="NCBI Taxonomy" id="747525"/>
    <lineage>
        <taxon>Eukaryota</taxon>
        <taxon>Fungi</taxon>
        <taxon>Dikarya</taxon>
        <taxon>Basidiomycota</taxon>
        <taxon>Agaricomycotina</taxon>
        <taxon>Agaricomycetes</taxon>
        <taxon>Russulales</taxon>
        <taxon>Bondarzewiaceae</taxon>
        <taxon>Heterobasidion</taxon>
        <taxon>Heterobasidion annosum species complex</taxon>
    </lineage>
</organism>
<dbReference type="GO" id="GO:0005770">
    <property type="term" value="C:late endosome"/>
    <property type="evidence" value="ECO:0007669"/>
    <property type="project" value="TreeGrafter"/>
</dbReference>
<dbReference type="RefSeq" id="XP_009541279.1">
    <property type="nucleotide sequence ID" value="XM_009542984.1"/>
</dbReference>
<dbReference type="InParanoid" id="W4KQQ0"/>
<dbReference type="EMBL" id="KI925454">
    <property type="protein sequence ID" value="ETW87371.1"/>
    <property type="molecule type" value="Genomic_DNA"/>
</dbReference>
<dbReference type="Gene3D" id="3.50.50.60">
    <property type="entry name" value="FAD/NAD(P)-binding domain"/>
    <property type="match status" value="1"/>
</dbReference>
<proteinExistence type="predicted"/>
<dbReference type="PANTHER" id="PTHR13847">
    <property type="entry name" value="SARCOSINE DEHYDROGENASE-RELATED"/>
    <property type="match status" value="1"/>
</dbReference>
<reference evidence="2 3" key="1">
    <citation type="journal article" date="2012" name="New Phytol.">
        <title>Insight into trade-off between wood decay and parasitism from the genome of a fungal forest pathogen.</title>
        <authorList>
            <person name="Olson A."/>
            <person name="Aerts A."/>
            <person name="Asiegbu F."/>
            <person name="Belbahri L."/>
            <person name="Bouzid O."/>
            <person name="Broberg A."/>
            <person name="Canback B."/>
            <person name="Coutinho P.M."/>
            <person name="Cullen D."/>
            <person name="Dalman K."/>
            <person name="Deflorio G."/>
            <person name="van Diepen L.T."/>
            <person name="Dunand C."/>
            <person name="Duplessis S."/>
            <person name="Durling M."/>
            <person name="Gonthier P."/>
            <person name="Grimwood J."/>
            <person name="Fossdal C.G."/>
            <person name="Hansson D."/>
            <person name="Henrissat B."/>
            <person name="Hietala A."/>
            <person name="Himmelstrand K."/>
            <person name="Hoffmeister D."/>
            <person name="Hogberg N."/>
            <person name="James T.Y."/>
            <person name="Karlsson M."/>
            <person name="Kohler A."/>
            <person name="Kues U."/>
            <person name="Lee Y.H."/>
            <person name="Lin Y.C."/>
            <person name="Lind M."/>
            <person name="Lindquist E."/>
            <person name="Lombard V."/>
            <person name="Lucas S."/>
            <person name="Lunden K."/>
            <person name="Morin E."/>
            <person name="Murat C."/>
            <person name="Park J."/>
            <person name="Raffaello T."/>
            <person name="Rouze P."/>
            <person name="Salamov A."/>
            <person name="Schmutz J."/>
            <person name="Solheim H."/>
            <person name="Stahlberg J."/>
            <person name="Velez H."/>
            <person name="de Vries R.P."/>
            <person name="Wiebenga A."/>
            <person name="Woodward S."/>
            <person name="Yakovlev I."/>
            <person name="Garbelotto M."/>
            <person name="Martin F."/>
            <person name="Grigoriev I.V."/>
            <person name="Stenlid J."/>
        </authorList>
    </citation>
    <scope>NUCLEOTIDE SEQUENCE [LARGE SCALE GENOMIC DNA]</scope>
    <source>
        <strain evidence="2 3">TC 32-1</strain>
    </source>
</reference>
<evidence type="ECO:0000259" key="1">
    <source>
        <dbReference type="Pfam" id="PF01266"/>
    </source>
</evidence>
<keyword evidence="3" id="KW-1185">Reference proteome</keyword>
<protein>
    <recommendedName>
        <fullName evidence="1">FAD dependent oxidoreductase domain-containing protein</fullName>
    </recommendedName>
</protein>
<sequence length="410" mass="42600">MSSPGTENVVIVGAGIIGVATAYHLSLLSPTTTIHLVEAAPTLFHSASGKAAGFLARGWFAPASAALGALSFDLHRKLAAEHGGGKAWAYSPSTAYSISDAQAPESAERGEDWLFQGTSRALMAGGGAQQRSGAPEWLAVGRAGETSGVEKISDPSGTAQVDPLLLSQFLLDQARSRGVQLHHPATPTGVVTSPSNALTGLTIRTADGAEQTLPCDSLILTAGVWTPRVFSTLFPSSSTRLPITQLSGYSLVLRSPHWAEDPYTDDSPRTSHAAFTTDPAAGFSPEIFSRASGDIYLAGLNTTDVPVADVGAHVVPEPREIARLKDVAKKMLGTEQLDILSEGLCHRPVMPTGMPLLTALSEHQTGVVGKVWVSSGHGPWGISMSLGTGLVLAEMALGKAPSADVSQLCL</sequence>
<dbReference type="AlphaFoldDB" id="W4KQQ0"/>
<name>W4KQQ0_HETIT</name>
<gene>
    <name evidence="2" type="ORF">HETIRDRAFT_413681</name>
</gene>
<dbReference type="Gene3D" id="3.30.9.10">
    <property type="entry name" value="D-Amino Acid Oxidase, subunit A, domain 2"/>
    <property type="match status" value="1"/>
</dbReference>
<dbReference type="eggNOG" id="KOG2852">
    <property type="taxonomic scope" value="Eukaryota"/>
</dbReference>
<dbReference type="InterPro" id="IPR006076">
    <property type="entry name" value="FAD-dep_OxRdtase"/>
</dbReference>
<dbReference type="Pfam" id="PF01266">
    <property type="entry name" value="DAO"/>
    <property type="match status" value="1"/>
</dbReference>
<evidence type="ECO:0000313" key="2">
    <source>
        <dbReference type="EMBL" id="ETW87371.1"/>
    </source>
</evidence>
<feature type="domain" description="FAD dependent oxidoreductase" evidence="1">
    <location>
        <begin position="9"/>
        <end position="395"/>
    </location>
</feature>
<dbReference type="GO" id="GO:0005829">
    <property type="term" value="C:cytosol"/>
    <property type="evidence" value="ECO:0007669"/>
    <property type="project" value="GOC"/>
</dbReference>
<dbReference type="GeneID" id="20673124"/>
<dbReference type="KEGG" id="hir:HETIRDRAFT_413681"/>
<evidence type="ECO:0000313" key="3">
    <source>
        <dbReference type="Proteomes" id="UP000030671"/>
    </source>
</evidence>
<dbReference type="Proteomes" id="UP000030671">
    <property type="component" value="Unassembled WGS sequence"/>
</dbReference>
<accession>W4KQQ0</accession>
<dbReference type="InterPro" id="IPR036188">
    <property type="entry name" value="FAD/NAD-bd_sf"/>
</dbReference>
<dbReference type="OrthoDB" id="498204at2759"/>
<dbReference type="SUPFAM" id="SSF51905">
    <property type="entry name" value="FAD/NAD(P)-binding domain"/>
    <property type="match status" value="1"/>
</dbReference>
<dbReference type="HOGENOM" id="CLU_007884_14_1_1"/>